<dbReference type="PIRSF" id="PIRSF029256">
    <property type="entry name" value="SpoU_TrmH_prd"/>
    <property type="match status" value="1"/>
</dbReference>
<feature type="domain" description="tRNA/rRNA methyltransferase SpoU type" evidence="6">
    <location>
        <begin position="1"/>
        <end position="124"/>
    </location>
</feature>
<dbReference type="GO" id="GO:0002130">
    <property type="term" value="P:wobble position ribose methylation"/>
    <property type="evidence" value="ECO:0007669"/>
    <property type="project" value="TreeGrafter"/>
</dbReference>
<name>A0A645IUF8_9ZZZZ</name>
<dbReference type="SUPFAM" id="SSF75217">
    <property type="entry name" value="alpha/beta knot"/>
    <property type="match status" value="1"/>
</dbReference>
<evidence type="ECO:0000256" key="2">
    <source>
        <dbReference type="ARBA" id="ARBA00022603"/>
    </source>
</evidence>
<comment type="caution">
    <text evidence="7">The sequence shown here is derived from an EMBL/GenBank/DDBJ whole genome shotgun (WGS) entry which is preliminary data.</text>
</comment>
<sequence length="149" mass="17274">MRTCAAAGTMLHLIKPYGFYLDEKHLKRSGMDYRKYVAVYEHDNWEAFTEAFPARYFFITRYGQQTYSDAVLKCDEDLYLVFGKESTGIPKSILQTDLQHCLRIPMIAEARSLNLANCVALVLYEALRQNDFLNLSKQEVIKGKDFILK</sequence>
<dbReference type="HAMAP" id="MF_01885">
    <property type="entry name" value="tRNA_methyltr_TrmL"/>
    <property type="match status" value="1"/>
</dbReference>
<evidence type="ECO:0000256" key="5">
    <source>
        <dbReference type="ARBA" id="ARBA00022694"/>
    </source>
</evidence>
<protein>
    <submittedName>
        <fullName evidence="7">tRNA (Cytidine(34)-2'-O)-methyltransferase</fullName>
        <ecNumber evidence="7">2.1.1.207</ecNumber>
    </submittedName>
</protein>
<evidence type="ECO:0000256" key="1">
    <source>
        <dbReference type="ARBA" id="ARBA00022490"/>
    </source>
</evidence>
<accession>A0A645IUF8</accession>
<dbReference type="EMBL" id="VSSQ01123847">
    <property type="protein sequence ID" value="MPN55041.1"/>
    <property type="molecule type" value="Genomic_DNA"/>
</dbReference>
<evidence type="ECO:0000313" key="7">
    <source>
        <dbReference type="EMBL" id="MPN55041.1"/>
    </source>
</evidence>
<evidence type="ECO:0000256" key="3">
    <source>
        <dbReference type="ARBA" id="ARBA00022679"/>
    </source>
</evidence>
<keyword evidence="3 7" id="KW-0808">Transferase</keyword>
<keyword evidence="1" id="KW-0963">Cytoplasm</keyword>
<dbReference type="AlphaFoldDB" id="A0A645IUF8"/>
<dbReference type="InterPro" id="IPR001537">
    <property type="entry name" value="SpoU_MeTrfase"/>
</dbReference>
<keyword evidence="4" id="KW-0949">S-adenosyl-L-methionine</keyword>
<dbReference type="PANTHER" id="PTHR42971:SF1">
    <property type="entry name" value="TRNA (CYTIDINE(34)-2'-O)-METHYLTRANSFERASE"/>
    <property type="match status" value="1"/>
</dbReference>
<dbReference type="InterPro" id="IPR029028">
    <property type="entry name" value="Alpha/beta_knot_MTases"/>
</dbReference>
<dbReference type="Pfam" id="PF00588">
    <property type="entry name" value="SpoU_methylase"/>
    <property type="match status" value="1"/>
</dbReference>
<reference evidence="7" key="1">
    <citation type="submission" date="2019-08" db="EMBL/GenBank/DDBJ databases">
        <authorList>
            <person name="Kucharzyk K."/>
            <person name="Murdoch R.W."/>
            <person name="Higgins S."/>
            <person name="Loffler F."/>
        </authorList>
    </citation>
    <scope>NUCLEOTIDE SEQUENCE</scope>
</reference>
<dbReference type="PANTHER" id="PTHR42971">
    <property type="entry name" value="TRNA (CYTIDINE(34)-2'-O)-METHYLTRANSFERASE"/>
    <property type="match status" value="1"/>
</dbReference>
<dbReference type="InterPro" id="IPR029026">
    <property type="entry name" value="tRNA_m1G_MTases_N"/>
</dbReference>
<dbReference type="InterPro" id="IPR016914">
    <property type="entry name" value="TrmL"/>
</dbReference>
<proteinExistence type="inferred from homology"/>
<keyword evidence="5" id="KW-0819">tRNA processing</keyword>
<evidence type="ECO:0000259" key="6">
    <source>
        <dbReference type="Pfam" id="PF00588"/>
    </source>
</evidence>
<gene>
    <name evidence="7" type="primary">trmL_38</name>
    <name evidence="7" type="ORF">SDC9_202720</name>
</gene>
<dbReference type="EC" id="2.1.1.207" evidence="7"/>
<dbReference type="GO" id="GO:0003723">
    <property type="term" value="F:RNA binding"/>
    <property type="evidence" value="ECO:0007669"/>
    <property type="project" value="InterPro"/>
</dbReference>
<dbReference type="GO" id="GO:0008173">
    <property type="term" value="F:RNA methyltransferase activity"/>
    <property type="evidence" value="ECO:0007669"/>
    <property type="project" value="InterPro"/>
</dbReference>
<dbReference type="Gene3D" id="3.40.1280.10">
    <property type="match status" value="1"/>
</dbReference>
<dbReference type="CDD" id="cd18094">
    <property type="entry name" value="SpoU-like_TrmL"/>
    <property type="match status" value="1"/>
</dbReference>
<keyword evidence="2 7" id="KW-0489">Methyltransferase</keyword>
<organism evidence="7">
    <name type="scientific">bioreactor metagenome</name>
    <dbReference type="NCBI Taxonomy" id="1076179"/>
    <lineage>
        <taxon>unclassified sequences</taxon>
        <taxon>metagenomes</taxon>
        <taxon>ecological metagenomes</taxon>
    </lineage>
</organism>
<evidence type="ECO:0000256" key="4">
    <source>
        <dbReference type="ARBA" id="ARBA00022691"/>
    </source>
</evidence>